<dbReference type="PANTHER" id="PTHR13510">
    <property type="entry name" value="FYVE-FINGER-CONTAINING RAB5 EFFECTOR PROTEIN RABENOSYN-5-RELATED"/>
    <property type="match status" value="1"/>
</dbReference>
<dbReference type="PANTHER" id="PTHR13510:SF44">
    <property type="entry name" value="RABENOSYN-5"/>
    <property type="match status" value="1"/>
</dbReference>
<gene>
    <name evidence="1" type="ORF">PHYBOEH_006561</name>
</gene>
<organism evidence="1 2">
    <name type="scientific">Phytophthora boehmeriae</name>
    <dbReference type="NCBI Taxonomy" id="109152"/>
    <lineage>
        <taxon>Eukaryota</taxon>
        <taxon>Sar</taxon>
        <taxon>Stramenopiles</taxon>
        <taxon>Oomycota</taxon>
        <taxon>Peronosporomycetes</taxon>
        <taxon>Peronosporales</taxon>
        <taxon>Peronosporaceae</taxon>
        <taxon>Phytophthora</taxon>
    </lineage>
</organism>
<dbReference type="Proteomes" id="UP000693981">
    <property type="component" value="Unassembled WGS sequence"/>
</dbReference>
<evidence type="ECO:0000313" key="2">
    <source>
        <dbReference type="Proteomes" id="UP000693981"/>
    </source>
</evidence>
<name>A0A8T1X860_9STRA</name>
<protein>
    <submittedName>
        <fullName evidence="1">Uncharacterized protein</fullName>
    </submittedName>
</protein>
<proteinExistence type="predicted"/>
<comment type="caution">
    <text evidence="1">The sequence shown here is derived from an EMBL/GenBank/DDBJ whole genome shotgun (WGS) entry which is preliminary data.</text>
</comment>
<reference evidence="1" key="1">
    <citation type="submission" date="2021-02" db="EMBL/GenBank/DDBJ databases">
        <authorList>
            <person name="Palmer J.M."/>
        </authorList>
    </citation>
    <scope>NUCLEOTIDE SEQUENCE</scope>
    <source>
        <strain evidence="1">SCRP23</strain>
    </source>
</reference>
<dbReference type="InterPro" id="IPR052727">
    <property type="entry name" value="Rab4/Rab5_effector"/>
</dbReference>
<accession>A0A8T1X860</accession>
<dbReference type="AlphaFoldDB" id="A0A8T1X860"/>
<dbReference type="EMBL" id="JAGDFL010000035">
    <property type="protein sequence ID" value="KAG7400223.1"/>
    <property type="molecule type" value="Genomic_DNA"/>
</dbReference>
<keyword evidence="2" id="KW-1185">Reference proteome</keyword>
<sequence>MSLNSADMNELQVVAKAIANANMERYQKFLDLDNSIIDRNKWKLVKSKDESLLCVGRIPGTLEDVMYGIVSPTLEGTRTKASYTNDISSAAVLSTVKEPTDSEPFKSVVVKWMELDVRLKSMGFVKNRDYVYVESTGIEELPDGQQYGKLMQASNDEEDV</sequence>
<dbReference type="OrthoDB" id="154468at2759"/>
<evidence type="ECO:0000313" key="1">
    <source>
        <dbReference type="EMBL" id="KAG7400223.1"/>
    </source>
</evidence>